<sequence length="209" mass="23080">MPMSAWIPLRRVCCGPRTPPRSWCPTTPPPTATPPLYATPPPRKNSNLRHVAGDSLHRGGTMLHVMTSTTLIASTPCLKHRTQSTIYQSNNTEASGSTKPAKRRAKFFGGGKIHPRKRRLGAPNVQNHCTNLDKIHSTYDSIQESPENKSDEIISETFENQTMSYGVGMTESRIVNWPSGGECEGKVDARIAEISSDHDVVQILYNEIS</sequence>
<name>A0ABQ9HA07_9NEOP</name>
<accession>A0ABQ9HA07</accession>
<evidence type="ECO:0000313" key="3">
    <source>
        <dbReference type="Proteomes" id="UP001159363"/>
    </source>
</evidence>
<gene>
    <name evidence="2" type="ORF">PR048_017620</name>
</gene>
<dbReference type="EMBL" id="JARBHB010000006">
    <property type="protein sequence ID" value="KAJ8881147.1"/>
    <property type="molecule type" value="Genomic_DNA"/>
</dbReference>
<dbReference type="Proteomes" id="UP001159363">
    <property type="component" value="Chromosome 5"/>
</dbReference>
<reference evidence="2 3" key="1">
    <citation type="submission" date="2023-02" db="EMBL/GenBank/DDBJ databases">
        <title>LHISI_Scaffold_Assembly.</title>
        <authorList>
            <person name="Stuart O.P."/>
            <person name="Cleave R."/>
            <person name="Magrath M.J.L."/>
            <person name="Mikheyev A.S."/>
        </authorList>
    </citation>
    <scope>NUCLEOTIDE SEQUENCE [LARGE SCALE GENOMIC DNA]</scope>
    <source>
        <strain evidence="2">Daus_M_001</strain>
        <tissue evidence="2">Leg muscle</tissue>
    </source>
</reference>
<evidence type="ECO:0000256" key="1">
    <source>
        <dbReference type="SAM" id="MobiDB-lite"/>
    </source>
</evidence>
<evidence type="ECO:0000313" key="2">
    <source>
        <dbReference type="EMBL" id="KAJ8881147.1"/>
    </source>
</evidence>
<proteinExistence type="predicted"/>
<protein>
    <submittedName>
        <fullName evidence="2">Uncharacterized protein</fullName>
    </submittedName>
</protein>
<organism evidence="2 3">
    <name type="scientific">Dryococelus australis</name>
    <dbReference type="NCBI Taxonomy" id="614101"/>
    <lineage>
        <taxon>Eukaryota</taxon>
        <taxon>Metazoa</taxon>
        <taxon>Ecdysozoa</taxon>
        <taxon>Arthropoda</taxon>
        <taxon>Hexapoda</taxon>
        <taxon>Insecta</taxon>
        <taxon>Pterygota</taxon>
        <taxon>Neoptera</taxon>
        <taxon>Polyneoptera</taxon>
        <taxon>Phasmatodea</taxon>
        <taxon>Verophasmatodea</taxon>
        <taxon>Anareolatae</taxon>
        <taxon>Phasmatidae</taxon>
        <taxon>Eurycanthinae</taxon>
        <taxon>Dryococelus</taxon>
    </lineage>
</organism>
<comment type="caution">
    <text evidence="2">The sequence shown here is derived from an EMBL/GenBank/DDBJ whole genome shotgun (WGS) entry which is preliminary data.</text>
</comment>
<feature type="region of interest" description="Disordered" evidence="1">
    <location>
        <begin position="24"/>
        <end position="44"/>
    </location>
</feature>
<keyword evidence="3" id="KW-1185">Reference proteome</keyword>
<feature type="compositionally biased region" description="Pro residues" evidence="1">
    <location>
        <begin position="26"/>
        <end position="43"/>
    </location>
</feature>